<dbReference type="Pfam" id="PF13304">
    <property type="entry name" value="AAA_21"/>
    <property type="match status" value="1"/>
</dbReference>
<feature type="domain" description="AAA+ ATPase" evidence="2">
    <location>
        <begin position="36"/>
        <end position="213"/>
    </location>
</feature>
<dbReference type="Gene3D" id="3.40.50.300">
    <property type="entry name" value="P-loop containing nucleotide triphosphate hydrolases"/>
    <property type="match status" value="2"/>
</dbReference>
<organism evidence="3 4">
    <name type="scientific">Corynebacterium lizhenjunii</name>
    <dbReference type="NCBI Taxonomy" id="2709394"/>
    <lineage>
        <taxon>Bacteria</taxon>
        <taxon>Bacillati</taxon>
        <taxon>Actinomycetota</taxon>
        <taxon>Actinomycetes</taxon>
        <taxon>Mycobacteriales</taxon>
        <taxon>Corynebacteriaceae</taxon>
        <taxon>Corynebacterium</taxon>
    </lineage>
</organism>
<name>A0A7T0KEG9_9CORY</name>
<dbReference type="CDD" id="cd00267">
    <property type="entry name" value="ABC_ATPase"/>
    <property type="match status" value="1"/>
</dbReference>
<keyword evidence="1" id="KW-0742">SOS response</keyword>
<reference evidence="3 4" key="1">
    <citation type="submission" date="2020-11" db="EMBL/GenBank/DDBJ databases">
        <title>Corynebacterium sp. ZJ-599.</title>
        <authorList>
            <person name="Zhou J."/>
        </authorList>
    </citation>
    <scope>NUCLEOTIDE SEQUENCE [LARGE SCALE GENOMIC DNA]</scope>
    <source>
        <strain evidence="3 4">ZJ-599</strain>
    </source>
</reference>
<dbReference type="EMBL" id="CP064954">
    <property type="protein sequence ID" value="QPK79311.1"/>
    <property type="molecule type" value="Genomic_DNA"/>
</dbReference>
<accession>A0A7T0KEG9</accession>
<dbReference type="InterPro" id="IPR003959">
    <property type="entry name" value="ATPase_AAA_core"/>
</dbReference>
<gene>
    <name evidence="3" type="ORF">G7Y31_00860</name>
</gene>
<sequence>MFLSSARLERVEPDWPDYLANLPAVQSLVRQPLRFTQSVTVLVGDNGAGKSTLVEAIAVGMGFNPEGGSRHTRFETYALSDQDRSVSPLHYHLVLARRANPRDGFFLRGESYLELADYLQALGPGPNPNSRLDRLGQYSHGQGLMLLLEQRFHAGGLFILDEPEDGLTVANQRIAAEYLAQLAGAGSQIILATHSPVFMAIPGAQLLEISAAGIQPTALEATEAMSAAREWAADPLGTAYFLTHPEVD</sequence>
<proteinExistence type="predicted"/>
<evidence type="ECO:0000313" key="3">
    <source>
        <dbReference type="EMBL" id="QPK79311.1"/>
    </source>
</evidence>
<dbReference type="KEGG" id="cliz:G7Y31_00860"/>
<dbReference type="SUPFAM" id="SSF52540">
    <property type="entry name" value="P-loop containing nucleoside triphosphate hydrolases"/>
    <property type="match status" value="1"/>
</dbReference>
<dbReference type="RefSeq" id="WP_165010854.1">
    <property type="nucleotide sequence ID" value="NZ_CP064954.1"/>
</dbReference>
<dbReference type="AlphaFoldDB" id="A0A7T0KEG9"/>
<dbReference type="InterPro" id="IPR038729">
    <property type="entry name" value="Rad50/SbcC_AAA"/>
</dbReference>
<dbReference type="Pfam" id="PF13476">
    <property type="entry name" value="AAA_23"/>
    <property type="match status" value="1"/>
</dbReference>
<dbReference type="GO" id="GO:0005524">
    <property type="term" value="F:ATP binding"/>
    <property type="evidence" value="ECO:0007669"/>
    <property type="project" value="InterPro"/>
</dbReference>
<dbReference type="GO" id="GO:0000731">
    <property type="term" value="P:DNA synthesis involved in DNA repair"/>
    <property type="evidence" value="ECO:0007669"/>
    <property type="project" value="TreeGrafter"/>
</dbReference>
<keyword evidence="4" id="KW-1185">Reference proteome</keyword>
<dbReference type="InterPro" id="IPR003593">
    <property type="entry name" value="AAA+_ATPase"/>
</dbReference>
<evidence type="ECO:0000313" key="4">
    <source>
        <dbReference type="Proteomes" id="UP000594681"/>
    </source>
</evidence>
<dbReference type="GO" id="GO:0009432">
    <property type="term" value="P:SOS response"/>
    <property type="evidence" value="ECO:0007669"/>
    <property type="project" value="UniProtKB-KW"/>
</dbReference>
<dbReference type="GO" id="GO:0016887">
    <property type="term" value="F:ATP hydrolysis activity"/>
    <property type="evidence" value="ECO:0007669"/>
    <property type="project" value="InterPro"/>
</dbReference>
<dbReference type="PANTHER" id="PTHR32182:SF22">
    <property type="entry name" value="ATP-DEPENDENT ENDONUCLEASE, OLD FAMILY-RELATED"/>
    <property type="match status" value="1"/>
</dbReference>
<protein>
    <submittedName>
        <fullName evidence="3">AAA family ATPase</fullName>
    </submittedName>
</protein>
<dbReference type="Proteomes" id="UP000594681">
    <property type="component" value="Chromosome"/>
</dbReference>
<dbReference type="InterPro" id="IPR027417">
    <property type="entry name" value="P-loop_NTPase"/>
</dbReference>
<dbReference type="PANTHER" id="PTHR32182">
    <property type="entry name" value="DNA REPLICATION AND REPAIR PROTEIN RECF"/>
    <property type="match status" value="1"/>
</dbReference>
<evidence type="ECO:0000256" key="1">
    <source>
        <dbReference type="ARBA" id="ARBA00023236"/>
    </source>
</evidence>
<dbReference type="GO" id="GO:0006302">
    <property type="term" value="P:double-strand break repair"/>
    <property type="evidence" value="ECO:0007669"/>
    <property type="project" value="InterPro"/>
</dbReference>
<keyword evidence="1" id="KW-0227">DNA damage</keyword>
<evidence type="ECO:0000259" key="2">
    <source>
        <dbReference type="SMART" id="SM00382"/>
    </source>
</evidence>
<dbReference type="SMART" id="SM00382">
    <property type="entry name" value="AAA"/>
    <property type="match status" value="1"/>
</dbReference>